<dbReference type="EMBL" id="FOJS01000019">
    <property type="protein sequence ID" value="SFA49024.1"/>
    <property type="molecule type" value="Genomic_DNA"/>
</dbReference>
<feature type="transmembrane region" description="Helical" evidence="1">
    <location>
        <begin position="236"/>
        <end position="256"/>
    </location>
</feature>
<dbReference type="AlphaFoldDB" id="A0A1I0TB56"/>
<feature type="transmembrane region" description="Helical" evidence="1">
    <location>
        <begin position="162"/>
        <end position="182"/>
    </location>
</feature>
<accession>A0A1I0TB56</accession>
<keyword evidence="3" id="KW-1185">Reference proteome</keyword>
<dbReference type="OrthoDB" id="9918546at2"/>
<evidence type="ECO:0008006" key="4">
    <source>
        <dbReference type="Google" id="ProtNLM"/>
    </source>
</evidence>
<organism evidence="2 3">
    <name type="scientific">Parageobacillus thermantarcticus</name>
    <dbReference type="NCBI Taxonomy" id="186116"/>
    <lineage>
        <taxon>Bacteria</taxon>
        <taxon>Bacillati</taxon>
        <taxon>Bacillota</taxon>
        <taxon>Bacilli</taxon>
        <taxon>Bacillales</taxon>
        <taxon>Anoxybacillaceae</taxon>
        <taxon>Parageobacillus</taxon>
    </lineage>
</organism>
<protein>
    <recommendedName>
        <fullName evidence="4">O-Antigen ligase</fullName>
    </recommendedName>
</protein>
<keyword evidence="1" id="KW-0812">Transmembrane</keyword>
<dbReference type="Proteomes" id="UP000198650">
    <property type="component" value="Unassembled WGS sequence"/>
</dbReference>
<feature type="transmembrane region" description="Helical" evidence="1">
    <location>
        <begin position="189"/>
        <end position="206"/>
    </location>
</feature>
<feature type="transmembrane region" description="Helical" evidence="1">
    <location>
        <begin position="121"/>
        <end position="142"/>
    </location>
</feature>
<feature type="transmembrane region" description="Helical" evidence="1">
    <location>
        <begin position="384"/>
        <end position="400"/>
    </location>
</feature>
<feature type="transmembrane region" description="Helical" evidence="1">
    <location>
        <begin position="90"/>
        <end position="109"/>
    </location>
</feature>
<feature type="transmembrane region" description="Helical" evidence="1">
    <location>
        <begin position="360"/>
        <end position="378"/>
    </location>
</feature>
<name>A0A1I0TB56_9BACL</name>
<dbReference type="RefSeq" id="WP_090949575.1">
    <property type="nucleotide sequence ID" value="NZ_FOJS01000019.1"/>
</dbReference>
<feature type="transmembrane region" description="Helical" evidence="1">
    <location>
        <begin position="319"/>
        <end position="340"/>
    </location>
</feature>
<sequence length="426" mass="49601">MKKKINLYKLIAILSVFGIFLLEADLFYLTTNNALKVLLSCVTLITCVLLLIKCFFSKEKKFIFNKFILFFIIYSFVEIVISVYRYSLSIISVFAVAKYIFIIMAYYIFSFYIRKKDKNKFVNIVMLFSLICSIVMLLQYFLYPKYGLFLNIMRYGFRFSSLRIYEGEGLINIGIVIAFGSLINKNFKFRVLPYLTFIIGLLEAIFVQKTRMVLLCIILTCVLVYLVKNIKRIGRLYLFILFLLIIIGIVQNTSLFSEYKSSFSTDDNSYTIRQAEIAFYLKQFSENMLFGMSFIPYNASSFTDMILRGPYDNYYRDDVGIIGFMNTFGLIGLVWFILMLGRVTRIIILSVQKKSINDNYEILSLLLFVVFSLWTLIIMDPQRIIGFPILLALVDYLYFCNKNTDVSIINVQRSLSSTTGINNIKI</sequence>
<gene>
    <name evidence="2" type="ORF">SAMN05192569_101952</name>
</gene>
<keyword evidence="1" id="KW-1133">Transmembrane helix</keyword>
<feature type="transmembrane region" description="Helical" evidence="1">
    <location>
        <begin position="212"/>
        <end position="227"/>
    </location>
</feature>
<feature type="transmembrane region" description="Helical" evidence="1">
    <location>
        <begin position="35"/>
        <end position="56"/>
    </location>
</feature>
<evidence type="ECO:0000256" key="1">
    <source>
        <dbReference type="SAM" id="Phobius"/>
    </source>
</evidence>
<evidence type="ECO:0000313" key="2">
    <source>
        <dbReference type="EMBL" id="SFA49024.1"/>
    </source>
</evidence>
<feature type="transmembrane region" description="Helical" evidence="1">
    <location>
        <begin position="7"/>
        <end position="29"/>
    </location>
</feature>
<reference evidence="3" key="1">
    <citation type="submission" date="2016-10" db="EMBL/GenBank/DDBJ databases">
        <authorList>
            <person name="Varghese N."/>
            <person name="Submissions S."/>
        </authorList>
    </citation>
    <scope>NUCLEOTIDE SEQUENCE [LARGE SCALE GENOMIC DNA]</scope>
    <source>
        <strain evidence="3">M1</strain>
    </source>
</reference>
<feature type="transmembrane region" description="Helical" evidence="1">
    <location>
        <begin position="63"/>
        <end position="84"/>
    </location>
</feature>
<evidence type="ECO:0000313" key="3">
    <source>
        <dbReference type="Proteomes" id="UP000198650"/>
    </source>
</evidence>
<dbReference type="STRING" id="186116.SAMN05192569_101952"/>
<proteinExistence type="predicted"/>
<keyword evidence="1" id="KW-0472">Membrane</keyword>